<dbReference type="InterPro" id="IPR010252">
    <property type="entry name" value="HutF"/>
</dbReference>
<dbReference type="PANTHER" id="PTHR11271:SF48">
    <property type="entry name" value="AMIDOHYDROLASE-RELATED DOMAIN-CONTAINING PROTEIN"/>
    <property type="match status" value="1"/>
</dbReference>
<dbReference type="SUPFAM" id="SSF51338">
    <property type="entry name" value="Composite domain of metallo-dependent hydrolases"/>
    <property type="match status" value="1"/>
</dbReference>
<evidence type="ECO:0000256" key="4">
    <source>
        <dbReference type="ARBA" id="ARBA00022833"/>
    </source>
</evidence>
<proteinExistence type="predicted"/>
<dbReference type="EMBL" id="CP011568">
    <property type="protein sequence ID" value="AKJ67959.1"/>
    <property type="molecule type" value="Genomic_DNA"/>
</dbReference>
<evidence type="ECO:0000259" key="5">
    <source>
        <dbReference type="Pfam" id="PF01979"/>
    </source>
</evidence>
<dbReference type="InterPro" id="IPR051607">
    <property type="entry name" value="Metallo-dep_hydrolases"/>
</dbReference>
<dbReference type="CDD" id="cd01313">
    <property type="entry name" value="Met_dep_hydrolase_E"/>
    <property type="match status" value="1"/>
</dbReference>
<gene>
    <name evidence="7" type="ORF">ABW99_06740</name>
</gene>
<evidence type="ECO:0000313" key="8">
    <source>
        <dbReference type="Proteomes" id="UP000036700"/>
    </source>
</evidence>
<evidence type="ECO:0000259" key="6">
    <source>
        <dbReference type="Pfam" id="PF22429"/>
    </source>
</evidence>
<keyword evidence="3" id="KW-0378">Hydrolase</keyword>
<dbReference type="Gene3D" id="3.20.20.140">
    <property type="entry name" value="Metal-dependent hydrolases"/>
    <property type="match status" value="1"/>
</dbReference>
<dbReference type="OrthoDB" id="9796020at2"/>
<dbReference type="KEGG" id="ptx:ABW99_06740"/>
<dbReference type="SUPFAM" id="SSF51556">
    <property type="entry name" value="Metallo-dependent hydrolases"/>
    <property type="match status" value="1"/>
</dbReference>
<dbReference type="AlphaFoldDB" id="A0A0G3EPM5"/>
<dbReference type="Proteomes" id="UP000036700">
    <property type="component" value="Chromosome"/>
</dbReference>
<dbReference type="RefSeq" id="WP_047213779.1">
    <property type="nucleotide sequence ID" value="NZ_CP011568.3"/>
</dbReference>
<dbReference type="PANTHER" id="PTHR11271">
    <property type="entry name" value="GUANINE DEAMINASE"/>
    <property type="match status" value="1"/>
</dbReference>
<dbReference type="NCBIfam" id="NF006684">
    <property type="entry name" value="PRK09229.1-5"/>
    <property type="match status" value="1"/>
</dbReference>
<sequence length="461" mass="49738">MTPSTLFASHALLPDGWQHDVVLAWDAAGRFTSIDAGVPAPRGVPRAAGPVLPGLPNLHSHAFQRAMAGLTEYRSDPADSFWSWRTLMYRFAAALTPEHLEAIARQLYIEMLLAGYTSVCEFHYLHHDRHGQPYANRGELAQCLIRAAADTGIGLTLLPVLYQYSGFGNAPPLPEQARFIQSPQALLDLLVALRRADAPHDGLAYGVAPHSLRAVSPESLQALLQGVDAIDPRAPLHIHIAEQIGEVQGCIAALGARPVQWLLDHVEVDGRWCLVHATHTDERERRAMARSGAVVGLCPSTEANLGDGIFEAADYLEAGGRWGIGSDSHASVSVAEELRLLEYSQRWRDRRRNVLADARQPYVADALYLAAQQGGAAASGRPIGGLARGQRADFLVLDGTDPAISGVSPSQALAGMVFGNHGGNPIRDVVVGGRWIVDNRSHAMQAHARKDFLAARTALLT</sequence>
<evidence type="ECO:0000256" key="3">
    <source>
        <dbReference type="ARBA" id="ARBA00022801"/>
    </source>
</evidence>
<keyword evidence="8" id="KW-1185">Reference proteome</keyword>
<evidence type="ECO:0000313" key="7">
    <source>
        <dbReference type="EMBL" id="AKJ67959.1"/>
    </source>
</evidence>
<keyword evidence="4" id="KW-0862">Zinc</keyword>
<organism evidence="7 8">
    <name type="scientific">Pandoraea thiooxydans</name>
    <dbReference type="NCBI Taxonomy" id="445709"/>
    <lineage>
        <taxon>Bacteria</taxon>
        <taxon>Pseudomonadati</taxon>
        <taxon>Pseudomonadota</taxon>
        <taxon>Betaproteobacteria</taxon>
        <taxon>Burkholderiales</taxon>
        <taxon>Burkholderiaceae</taxon>
        <taxon>Pandoraea</taxon>
    </lineage>
</organism>
<dbReference type="Pfam" id="PF01979">
    <property type="entry name" value="Amidohydro_1"/>
    <property type="match status" value="1"/>
</dbReference>
<dbReference type="GO" id="GO:0046872">
    <property type="term" value="F:metal ion binding"/>
    <property type="evidence" value="ECO:0007669"/>
    <property type="project" value="UniProtKB-KW"/>
</dbReference>
<dbReference type="NCBIfam" id="NF006681">
    <property type="entry name" value="PRK09229.1-2"/>
    <property type="match status" value="1"/>
</dbReference>
<accession>A0A0G3EPM5</accession>
<dbReference type="Gene3D" id="2.30.40.10">
    <property type="entry name" value="Urease, subunit C, domain 1"/>
    <property type="match status" value="1"/>
</dbReference>
<dbReference type="STRING" id="445709.ABW99_06740"/>
<dbReference type="PATRIC" id="fig|445709.3.peg.1442"/>
<dbReference type="GO" id="GO:0005829">
    <property type="term" value="C:cytosol"/>
    <property type="evidence" value="ECO:0007669"/>
    <property type="project" value="TreeGrafter"/>
</dbReference>
<dbReference type="InterPro" id="IPR011059">
    <property type="entry name" value="Metal-dep_hydrolase_composite"/>
</dbReference>
<comment type="cofactor">
    <cofactor evidence="1">
        <name>Zn(2+)</name>
        <dbReference type="ChEBI" id="CHEBI:29105"/>
    </cofactor>
</comment>
<dbReference type="InterPro" id="IPR055156">
    <property type="entry name" value="HutF-like_N"/>
</dbReference>
<feature type="domain" description="Formimidoylglutamate deiminase N-terminal" evidence="6">
    <location>
        <begin position="6"/>
        <end position="40"/>
    </location>
</feature>
<feature type="domain" description="Amidohydrolase-related" evidence="5">
    <location>
        <begin position="51"/>
        <end position="435"/>
    </location>
</feature>
<keyword evidence="2" id="KW-0479">Metal-binding</keyword>
<protein>
    <submittedName>
        <fullName evidence="7">Formimidoylglutamate deiminase</fullName>
    </submittedName>
</protein>
<name>A0A0G3EPM5_9BURK</name>
<evidence type="ECO:0000256" key="2">
    <source>
        <dbReference type="ARBA" id="ARBA00022723"/>
    </source>
</evidence>
<dbReference type="InterPro" id="IPR032466">
    <property type="entry name" value="Metal_Hydrolase"/>
</dbReference>
<dbReference type="InterPro" id="IPR006680">
    <property type="entry name" value="Amidohydro-rel"/>
</dbReference>
<dbReference type="Pfam" id="PF22429">
    <property type="entry name" value="HutF_N"/>
    <property type="match status" value="1"/>
</dbReference>
<evidence type="ECO:0000256" key="1">
    <source>
        <dbReference type="ARBA" id="ARBA00001947"/>
    </source>
</evidence>
<dbReference type="GO" id="GO:0019239">
    <property type="term" value="F:deaminase activity"/>
    <property type="evidence" value="ECO:0007669"/>
    <property type="project" value="TreeGrafter"/>
</dbReference>
<dbReference type="NCBIfam" id="TIGR02022">
    <property type="entry name" value="hutF"/>
    <property type="match status" value="1"/>
</dbReference>
<reference evidence="8" key="1">
    <citation type="submission" date="2015-06" db="EMBL/GenBank/DDBJ databases">
        <authorList>
            <person name="Lim Y.L."/>
            <person name="Ee R."/>
            <person name="Yong D."/>
            <person name="How K.Y."/>
            <person name="Yin W.F."/>
            <person name="Chan K.G."/>
        </authorList>
    </citation>
    <scope>NUCLEOTIDE SEQUENCE [LARGE SCALE GENOMIC DNA]</scope>
    <source>
        <strain evidence="8">DSM 25325</strain>
    </source>
</reference>